<dbReference type="Gene3D" id="3.90.1590.10">
    <property type="entry name" value="glutathione-dependent formaldehyde- activating enzyme (gfa)"/>
    <property type="match status" value="1"/>
</dbReference>
<dbReference type="EMBL" id="AP023086">
    <property type="protein sequence ID" value="BCD98105.1"/>
    <property type="molecule type" value="Genomic_DNA"/>
</dbReference>
<dbReference type="PROSITE" id="PS51891">
    <property type="entry name" value="CENP_V_GFA"/>
    <property type="match status" value="1"/>
</dbReference>
<dbReference type="SUPFAM" id="SSF51316">
    <property type="entry name" value="Mss4-like"/>
    <property type="match status" value="1"/>
</dbReference>
<evidence type="ECO:0000256" key="2">
    <source>
        <dbReference type="ARBA" id="ARBA00022723"/>
    </source>
</evidence>
<keyword evidence="3" id="KW-0862">Zinc</keyword>
<dbReference type="PANTHER" id="PTHR33337:SF40">
    <property type="entry name" value="CENP-V_GFA DOMAIN-CONTAINING PROTEIN-RELATED"/>
    <property type="match status" value="1"/>
</dbReference>
<dbReference type="GO" id="GO:0016846">
    <property type="term" value="F:carbon-sulfur lyase activity"/>
    <property type="evidence" value="ECO:0007669"/>
    <property type="project" value="InterPro"/>
</dbReference>
<name>A0AAN1WIE2_9GAMM</name>
<sequence>MNDQAKCCCGFTIVEIKGKPEISAVCHCDNCKKRTGSAFGWSIYVLKENFKHIAGNVSAYVIEESQQYGKQERYFCEICGTTLFWKASGVPHLVGIAGGCFEMKEKLLPQGQANSDSMLCWVNLEVGARA</sequence>
<evidence type="ECO:0000313" key="6">
    <source>
        <dbReference type="EMBL" id="BCD98105.1"/>
    </source>
</evidence>
<evidence type="ECO:0000256" key="4">
    <source>
        <dbReference type="ARBA" id="ARBA00023239"/>
    </source>
</evidence>
<dbReference type="KEGG" id="marq:MARGE09_P2306"/>
<dbReference type="Pfam" id="PF04828">
    <property type="entry name" value="GFA"/>
    <property type="match status" value="1"/>
</dbReference>
<reference evidence="6 7" key="1">
    <citation type="journal article" date="2022" name="IScience">
        <title>An ultrasensitive nanofiber-based assay for enzymatic hydrolysis and deep-sea microbial degradation of cellulose.</title>
        <authorList>
            <person name="Tsudome M."/>
            <person name="Tachioka M."/>
            <person name="Miyazaki M."/>
            <person name="Uchimura K."/>
            <person name="Tsuda M."/>
            <person name="Takaki Y."/>
            <person name="Deguchi S."/>
        </authorList>
    </citation>
    <scope>NUCLEOTIDE SEQUENCE [LARGE SCALE GENOMIC DNA]</scope>
    <source>
        <strain evidence="6 7">GE09</strain>
    </source>
</reference>
<protein>
    <recommendedName>
        <fullName evidence="5">CENP-V/GFA domain-containing protein</fullName>
    </recommendedName>
</protein>
<comment type="similarity">
    <text evidence="1">Belongs to the Gfa family.</text>
</comment>
<dbReference type="GO" id="GO:0046872">
    <property type="term" value="F:metal ion binding"/>
    <property type="evidence" value="ECO:0007669"/>
    <property type="project" value="UniProtKB-KW"/>
</dbReference>
<accession>A0AAN1WIE2</accession>
<dbReference type="Proteomes" id="UP001320119">
    <property type="component" value="Chromosome"/>
</dbReference>
<dbReference type="AlphaFoldDB" id="A0AAN1WIE2"/>
<evidence type="ECO:0000313" key="7">
    <source>
        <dbReference type="Proteomes" id="UP001320119"/>
    </source>
</evidence>
<dbReference type="RefSeq" id="WP_236982234.1">
    <property type="nucleotide sequence ID" value="NZ_AP023086.1"/>
</dbReference>
<keyword evidence="7" id="KW-1185">Reference proteome</keyword>
<keyword evidence="4" id="KW-0456">Lyase</keyword>
<dbReference type="InterPro" id="IPR011057">
    <property type="entry name" value="Mss4-like_sf"/>
</dbReference>
<organism evidence="6 7">
    <name type="scientific">Marinagarivorans cellulosilyticus</name>
    <dbReference type="NCBI Taxonomy" id="2721545"/>
    <lineage>
        <taxon>Bacteria</taxon>
        <taxon>Pseudomonadati</taxon>
        <taxon>Pseudomonadota</taxon>
        <taxon>Gammaproteobacteria</taxon>
        <taxon>Cellvibrionales</taxon>
        <taxon>Cellvibrionaceae</taxon>
        <taxon>Marinagarivorans</taxon>
    </lineage>
</organism>
<feature type="domain" description="CENP-V/GFA" evidence="5">
    <location>
        <begin position="3"/>
        <end position="116"/>
    </location>
</feature>
<evidence type="ECO:0000256" key="1">
    <source>
        <dbReference type="ARBA" id="ARBA00005495"/>
    </source>
</evidence>
<evidence type="ECO:0000259" key="5">
    <source>
        <dbReference type="PROSITE" id="PS51891"/>
    </source>
</evidence>
<evidence type="ECO:0000256" key="3">
    <source>
        <dbReference type="ARBA" id="ARBA00022833"/>
    </source>
</evidence>
<gene>
    <name evidence="6" type="ORF">MARGE09_P2306</name>
</gene>
<keyword evidence="2" id="KW-0479">Metal-binding</keyword>
<dbReference type="PANTHER" id="PTHR33337">
    <property type="entry name" value="GFA DOMAIN-CONTAINING PROTEIN"/>
    <property type="match status" value="1"/>
</dbReference>
<proteinExistence type="inferred from homology"/>
<dbReference type="InterPro" id="IPR006913">
    <property type="entry name" value="CENP-V/GFA"/>
</dbReference>